<dbReference type="SUPFAM" id="SSF47598">
    <property type="entry name" value="Ribbon-helix-helix"/>
    <property type="match status" value="1"/>
</dbReference>
<dbReference type="InterPro" id="IPR010985">
    <property type="entry name" value="Ribbon_hlx_hlx"/>
</dbReference>
<proteinExistence type="predicted"/>
<dbReference type="InterPro" id="IPR013321">
    <property type="entry name" value="Arc_rbn_hlx_hlx"/>
</dbReference>
<evidence type="ECO:0000313" key="2">
    <source>
        <dbReference type="EMBL" id="KIE09638.1"/>
    </source>
</evidence>
<reference evidence="2" key="1">
    <citation type="journal article" date="2015" name="Genome Announc.">
        <title>Draft Genome Sequence of Tolypothrix boutellei Strain VB521301.</title>
        <authorList>
            <person name="Chandrababunaidu M.M."/>
            <person name="Singh D."/>
            <person name="Sen D."/>
            <person name="Bhan S."/>
            <person name="Das S."/>
            <person name="Gupta A."/>
            <person name="Adhikary S.P."/>
            <person name="Tripathy S."/>
        </authorList>
    </citation>
    <scope>NUCLEOTIDE SEQUENCE</scope>
    <source>
        <strain evidence="2">VB521301</strain>
    </source>
</reference>
<gene>
    <name evidence="2" type="ORF">DA73_0225200</name>
</gene>
<accession>A0A0C1R1A4</accession>
<dbReference type="GO" id="GO:0006355">
    <property type="term" value="P:regulation of DNA-templated transcription"/>
    <property type="evidence" value="ECO:0007669"/>
    <property type="project" value="InterPro"/>
</dbReference>
<comment type="caution">
    <text evidence="2">The sequence shown here is derived from an EMBL/GenBank/DDBJ whole genome shotgun (WGS) entry which is preliminary data.</text>
</comment>
<sequence length="74" mass="8331">MKNNSIRIRLSDRRLNKLRLYAAQSDKTMTQVVEELIDSLPQPKEIGEQRGLGGFRQEATAHPKGNSSSTPLPR</sequence>
<evidence type="ECO:0000256" key="1">
    <source>
        <dbReference type="SAM" id="MobiDB-lite"/>
    </source>
</evidence>
<organism evidence="2">
    <name type="scientific">Tolypothrix bouteillei VB521301</name>
    <dbReference type="NCBI Taxonomy" id="1479485"/>
    <lineage>
        <taxon>Bacteria</taxon>
        <taxon>Bacillati</taxon>
        <taxon>Cyanobacteriota</taxon>
        <taxon>Cyanophyceae</taxon>
        <taxon>Nostocales</taxon>
        <taxon>Tolypothrichaceae</taxon>
        <taxon>Tolypothrix</taxon>
    </lineage>
</organism>
<dbReference type="EMBL" id="JHEG02000054">
    <property type="protein sequence ID" value="KIE09638.1"/>
    <property type="molecule type" value="Genomic_DNA"/>
</dbReference>
<name>A0A0C1R1A4_9CYAN</name>
<feature type="compositionally biased region" description="Polar residues" evidence="1">
    <location>
        <begin position="65"/>
        <end position="74"/>
    </location>
</feature>
<protein>
    <submittedName>
        <fullName evidence="2">Uncharacterized protein</fullName>
    </submittedName>
</protein>
<dbReference type="STRING" id="1479485.DA73_0225200"/>
<dbReference type="AlphaFoldDB" id="A0A0C1R1A4"/>
<feature type="region of interest" description="Disordered" evidence="1">
    <location>
        <begin position="40"/>
        <end position="74"/>
    </location>
</feature>
<dbReference type="Gene3D" id="1.10.1220.10">
    <property type="entry name" value="Met repressor-like"/>
    <property type="match status" value="1"/>
</dbReference>